<comment type="subcellular location">
    <subcellularLocation>
        <location evidence="1">Cell membrane</location>
        <topology evidence="1">Multi-pass membrane protein</topology>
    </subcellularLocation>
</comment>
<accession>A0ABW3IFZ9</accession>
<dbReference type="Gene3D" id="1.20.1560.10">
    <property type="entry name" value="ABC transporter type 1, transmembrane domain"/>
    <property type="match status" value="1"/>
</dbReference>
<feature type="domain" description="ABC transporter" evidence="8">
    <location>
        <begin position="338"/>
        <end position="560"/>
    </location>
</feature>
<dbReference type="SMART" id="SM00382">
    <property type="entry name" value="AAA"/>
    <property type="match status" value="1"/>
</dbReference>
<name>A0ABW3IFZ9_9FLAO</name>
<evidence type="ECO:0000256" key="1">
    <source>
        <dbReference type="ARBA" id="ARBA00004651"/>
    </source>
</evidence>
<feature type="domain" description="ABC transmembrane type-1" evidence="9">
    <location>
        <begin position="30"/>
        <end position="305"/>
    </location>
</feature>
<keyword evidence="2 7" id="KW-0812">Transmembrane</keyword>
<dbReference type="Pfam" id="PF00664">
    <property type="entry name" value="ABC_membrane"/>
    <property type="match status" value="1"/>
</dbReference>
<proteinExistence type="predicted"/>
<dbReference type="InterPro" id="IPR003593">
    <property type="entry name" value="AAA+_ATPase"/>
</dbReference>
<dbReference type="PANTHER" id="PTHR43394:SF4">
    <property type="entry name" value="TOXIN SECRETION ABC TRANSPORTER ATP-BINDING PROTEIN"/>
    <property type="match status" value="1"/>
</dbReference>
<dbReference type="InterPro" id="IPR036640">
    <property type="entry name" value="ABC1_TM_sf"/>
</dbReference>
<evidence type="ECO:0000256" key="2">
    <source>
        <dbReference type="ARBA" id="ARBA00022692"/>
    </source>
</evidence>
<dbReference type="PANTHER" id="PTHR43394">
    <property type="entry name" value="ATP-DEPENDENT PERMEASE MDL1, MITOCHONDRIAL"/>
    <property type="match status" value="1"/>
</dbReference>
<dbReference type="InterPro" id="IPR039421">
    <property type="entry name" value="Type_1_exporter"/>
</dbReference>
<gene>
    <name evidence="10" type="ORF">ACFQ1G_08740</name>
</gene>
<dbReference type="PROSITE" id="PS50893">
    <property type="entry name" value="ABC_TRANSPORTER_2"/>
    <property type="match status" value="1"/>
</dbReference>
<evidence type="ECO:0000256" key="6">
    <source>
        <dbReference type="ARBA" id="ARBA00023136"/>
    </source>
</evidence>
<evidence type="ECO:0000256" key="7">
    <source>
        <dbReference type="SAM" id="Phobius"/>
    </source>
</evidence>
<keyword evidence="11" id="KW-1185">Reference proteome</keyword>
<evidence type="ECO:0000256" key="3">
    <source>
        <dbReference type="ARBA" id="ARBA00022741"/>
    </source>
</evidence>
<feature type="transmembrane region" description="Helical" evidence="7">
    <location>
        <begin position="60"/>
        <end position="80"/>
    </location>
</feature>
<comment type="caution">
    <text evidence="10">The sequence shown here is derived from an EMBL/GenBank/DDBJ whole genome shotgun (WGS) entry which is preliminary data.</text>
</comment>
<evidence type="ECO:0000313" key="11">
    <source>
        <dbReference type="Proteomes" id="UP001597100"/>
    </source>
</evidence>
<dbReference type="PROSITE" id="PS50929">
    <property type="entry name" value="ABC_TM1F"/>
    <property type="match status" value="1"/>
</dbReference>
<evidence type="ECO:0000259" key="8">
    <source>
        <dbReference type="PROSITE" id="PS50893"/>
    </source>
</evidence>
<dbReference type="Pfam" id="PF00005">
    <property type="entry name" value="ABC_tran"/>
    <property type="match status" value="1"/>
</dbReference>
<dbReference type="SUPFAM" id="SSF52540">
    <property type="entry name" value="P-loop containing nucleoside triphosphate hydrolases"/>
    <property type="match status" value="1"/>
</dbReference>
<dbReference type="InterPro" id="IPR011527">
    <property type="entry name" value="ABC1_TM_dom"/>
</dbReference>
<keyword evidence="5 7" id="KW-1133">Transmembrane helix</keyword>
<evidence type="ECO:0000259" key="9">
    <source>
        <dbReference type="PROSITE" id="PS50929"/>
    </source>
</evidence>
<dbReference type="SUPFAM" id="SSF90123">
    <property type="entry name" value="ABC transporter transmembrane region"/>
    <property type="match status" value="1"/>
</dbReference>
<evidence type="ECO:0000256" key="5">
    <source>
        <dbReference type="ARBA" id="ARBA00022989"/>
    </source>
</evidence>
<dbReference type="InterPro" id="IPR027417">
    <property type="entry name" value="P-loop_NTPase"/>
</dbReference>
<organism evidence="10 11">
    <name type="scientific">Salinimicrobium gaetbulicola</name>
    <dbReference type="NCBI Taxonomy" id="999702"/>
    <lineage>
        <taxon>Bacteria</taxon>
        <taxon>Pseudomonadati</taxon>
        <taxon>Bacteroidota</taxon>
        <taxon>Flavobacteriia</taxon>
        <taxon>Flavobacteriales</taxon>
        <taxon>Flavobacteriaceae</taxon>
        <taxon>Salinimicrobium</taxon>
    </lineage>
</organism>
<dbReference type="InterPro" id="IPR003439">
    <property type="entry name" value="ABC_transporter-like_ATP-bd"/>
</dbReference>
<keyword evidence="3" id="KW-0547">Nucleotide-binding</keyword>
<dbReference type="RefSeq" id="WP_380738673.1">
    <property type="nucleotide sequence ID" value="NZ_JBHTJP010000034.1"/>
</dbReference>
<keyword evidence="4" id="KW-0067">ATP-binding</keyword>
<keyword evidence="6 7" id="KW-0472">Membrane</keyword>
<feature type="transmembrane region" description="Helical" evidence="7">
    <location>
        <begin position="137"/>
        <end position="156"/>
    </location>
</feature>
<dbReference type="Gene3D" id="3.40.50.300">
    <property type="entry name" value="P-loop containing nucleotide triphosphate hydrolases"/>
    <property type="match status" value="1"/>
</dbReference>
<sequence>MAKNSASPLRRLYSLLKLDRKDIFQTFYYAIFAGLLSLSVPLGIQAIVNLIQGGRVSTSWIVLVVLVTLAVGFMGILELMQIRVVENIQQRIFTRASFEFAYRFPKIRMNDFGNSYPPEQANRFFDVLTVQKGVAKLLLDFPAALIQILFGLILLSLYHPTFIIFGLLLLGLIFLVFKFTARRGMETSLDESKSKYKVAHWLQEIARSLLSFKLSGRTSLSLKRNDLYTSKYLNAREGHFNILKIQYVKMIVFKVLVTGGLLSVGGLLVLNQEMNIGQFVAAEIIILLIMGSVEKVTKGLDSVYDLLTSLEKLGEVLDMKLEKLDGENTLPEGQPLSIEFSNVDYVSEDNAKIILKEIDLKIEPGDRIYIDGPNGSGKSSLLKLIAGVTEASSGNVYVNDLSLKSIRTNEYRSRIGVVFPEEVPFEGTLMENLTFGDPSVSEKEIMEAIKVVGLSDFFRQQASGLKSVIYPEGKFISNLERKKIILARAILKKPDLLILKEPLELFDREDARQLVNFLTDTRHGWSLVVSSRNELWEEACSRKIVLENGFIKNTIDKRDA</sequence>
<protein>
    <submittedName>
        <fullName evidence="10">Peptidase domain-containing ABC transporter</fullName>
    </submittedName>
</protein>
<evidence type="ECO:0000313" key="10">
    <source>
        <dbReference type="EMBL" id="MFD0976876.1"/>
    </source>
</evidence>
<dbReference type="Proteomes" id="UP001597100">
    <property type="component" value="Unassembled WGS sequence"/>
</dbReference>
<dbReference type="EMBL" id="JBHTJP010000034">
    <property type="protein sequence ID" value="MFD0976876.1"/>
    <property type="molecule type" value="Genomic_DNA"/>
</dbReference>
<feature type="transmembrane region" description="Helical" evidence="7">
    <location>
        <begin position="27"/>
        <end position="48"/>
    </location>
</feature>
<evidence type="ECO:0000256" key="4">
    <source>
        <dbReference type="ARBA" id="ARBA00022840"/>
    </source>
</evidence>
<reference evidence="11" key="1">
    <citation type="journal article" date="2019" name="Int. J. Syst. Evol. Microbiol.">
        <title>The Global Catalogue of Microorganisms (GCM) 10K type strain sequencing project: providing services to taxonomists for standard genome sequencing and annotation.</title>
        <authorList>
            <consortium name="The Broad Institute Genomics Platform"/>
            <consortium name="The Broad Institute Genome Sequencing Center for Infectious Disease"/>
            <person name="Wu L."/>
            <person name="Ma J."/>
        </authorList>
    </citation>
    <scope>NUCLEOTIDE SEQUENCE [LARGE SCALE GENOMIC DNA]</scope>
    <source>
        <strain evidence="11">CCUG 60898</strain>
    </source>
</reference>
<feature type="transmembrane region" description="Helical" evidence="7">
    <location>
        <begin position="251"/>
        <end position="270"/>
    </location>
</feature>
<feature type="transmembrane region" description="Helical" evidence="7">
    <location>
        <begin position="162"/>
        <end position="181"/>
    </location>
</feature>